<comment type="caution">
    <text evidence="2">The sequence shown here is derived from an EMBL/GenBank/DDBJ whole genome shotgun (WGS) entry which is preliminary data.</text>
</comment>
<evidence type="ECO:0000313" key="4">
    <source>
        <dbReference type="Proteomes" id="UP000268652"/>
    </source>
</evidence>
<dbReference type="EMBL" id="RBDY01000005">
    <property type="protein sequence ID" value="RKN24757.1"/>
    <property type="molecule type" value="Genomic_DNA"/>
</dbReference>
<reference evidence="4 5" key="1">
    <citation type="submission" date="2018-09" db="EMBL/GenBank/DDBJ databases">
        <title>Streptomyces sp. nov. DS1-2, an endophytic actinomycete isolated from roots of Dendrobium scabrilingue.</title>
        <authorList>
            <person name="Kuncharoen N."/>
            <person name="Kudo T."/>
            <person name="Ohkuma M."/>
            <person name="Yuki M."/>
            <person name="Tanasupawat S."/>
        </authorList>
    </citation>
    <scope>NUCLEOTIDE SEQUENCE [LARGE SCALE GENOMIC DNA]</scope>
    <source>
        <strain evidence="2 5">AZ1-7</strain>
        <strain evidence="3 4">DS1-2</strain>
    </source>
</reference>
<evidence type="ECO:0000313" key="2">
    <source>
        <dbReference type="EMBL" id="RKN10498.1"/>
    </source>
</evidence>
<accession>A0A3A9WBM5</accession>
<proteinExistence type="predicted"/>
<dbReference type="RefSeq" id="WP_120696522.1">
    <property type="nucleotide sequence ID" value="NZ_RBDX01000005.1"/>
</dbReference>
<dbReference type="OrthoDB" id="5179393at2"/>
<dbReference type="AlphaFoldDB" id="A0A3A9WBM5"/>
<protein>
    <recommendedName>
        <fullName evidence="6">Peptide chain release factor 1</fullName>
    </recommendedName>
</protein>
<dbReference type="Proteomes" id="UP000275024">
    <property type="component" value="Unassembled WGS sequence"/>
</dbReference>
<name>A0A3A9WBM5_9ACTN</name>
<dbReference type="Proteomes" id="UP000268652">
    <property type="component" value="Unassembled WGS sequence"/>
</dbReference>
<dbReference type="EMBL" id="RBDX01000005">
    <property type="protein sequence ID" value="RKN10498.1"/>
    <property type="molecule type" value="Genomic_DNA"/>
</dbReference>
<evidence type="ECO:0000313" key="5">
    <source>
        <dbReference type="Proteomes" id="UP000275024"/>
    </source>
</evidence>
<evidence type="ECO:0008006" key="6">
    <source>
        <dbReference type="Google" id="ProtNLM"/>
    </source>
</evidence>
<dbReference type="Pfam" id="PF18844">
    <property type="entry name" value="baeRF_family2"/>
    <property type="match status" value="1"/>
</dbReference>
<keyword evidence="4" id="KW-1185">Reference proteome</keyword>
<evidence type="ECO:0000313" key="3">
    <source>
        <dbReference type="EMBL" id="RKN24757.1"/>
    </source>
</evidence>
<feature type="region of interest" description="Disordered" evidence="1">
    <location>
        <begin position="220"/>
        <end position="257"/>
    </location>
</feature>
<evidence type="ECO:0000256" key="1">
    <source>
        <dbReference type="SAM" id="MobiDB-lite"/>
    </source>
</evidence>
<gene>
    <name evidence="3" type="ORF">D7318_09860</name>
    <name evidence="2" type="ORF">D7319_08685</name>
</gene>
<sequence length="389" mass="41882">MELGFLNPLLHRPGPWASAYMDTSAVAEDAVAVRELQARDACERLAETGADEATCRAVFDTLSGVTREDAGQAVFATDGETVLRVPLSVPPPSPALTSWGALPRIAPLLDYGEREPTCLVAFVDRRGADLQLRGTHGRPRPAGHVEGDRQWPIHRTGRADWSERHFQFAVENTWEQNAARIAETLAADAEASHAELLVLAGDPRERRSVHERLPEPLREITVESEHGGRAAGTKDNRLDADVERARSEQARSRAEETLDRFRAGRSIAGDGIDAAEGLPALVDAAREHRISSLLMRPDGPDLHRDVWVGDEPDQVSVRKSDAQYLGATMPAAARADDALLRSAAANGADVVALPPADGDPREVPVGGLGALLRWPFGEGNPGGGIRPGR</sequence>
<organism evidence="2 5">
    <name type="scientific">Streptomyces radicis</name>
    <dbReference type="NCBI Taxonomy" id="1750517"/>
    <lineage>
        <taxon>Bacteria</taxon>
        <taxon>Bacillati</taxon>
        <taxon>Actinomycetota</taxon>
        <taxon>Actinomycetes</taxon>
        <taxon>Kitasatosporales</taxon>
        <taxon>Streptomycetaceae</taxon>
        <taxon>Streptomyces</taxon>
    </lineage>
</organism>
<dbReference type="InterPro" id="IPR040701">
    <property type="entry name" value="Bact_RF_family2"/>
</dbReference>